<accession>A0A9W8QRB6</accession>
<evidence type="ECO:0000313" key="3">
    <source>
        <dbReference type="Proteomes" id="UP001152087"/>
    </source>
</evidence>
<gene>
    <name evidence="2" type="ORF">NW755_014804</name>
</gene>
<reference evidence="2" key="1">
    <citation type="submission" date="2022-09" db="EMBL/GenBank/DDBJ databases">
        <title>Fusarium specimens isolated from Avocado Roots.</title>
        <authorList>
            <person name="Stajich J."/>
            <person name="Roper C."/>
            <person name="Heimlech-Rivalta G."/>
        </authorList>
    </citation>
    <scope>NUCLEOTIDE SEQUENCE</scope>
    <source>
        <strain evidence="2">A02</strain>
    </source>
</reference>
<evidence type="ECO:0000256" key="1">
    <source>
        <dbReference type="SAM" id="MobiDB-lite"/>
    </source>
</evidence>
<dbReference type="AlphaFoldDB" id="A0A9W8QRB6"/>
<name>A0A9W8QRB6_9HYPO</name>
<dbReference type="EMBL" id="JAOQAV010000372">
    <property type="protein sequence ID" value="KAJ4175688.1"/>
    <property type="molecule type" value="Genomic_DNA"/>
</dbReference>
<feature type="region of interest" description="Disordered" evidence="1">
    <location>
        <begin position="32"/>
        <end position="137"/>
    </location>
</feature>
<dbReference type="Proteomes" id="UP001152087">
    <property type="component" value="Unassembled WGS sequence"/>
</dbReference>
<keyword evidence="3" id="KW-1185">Reference proteome</keyword>
<evidence type="ECO:0000313" key="2">
    <source>
        <dbReference type="EMBL" id="KAJ4175688.1"/>
    </source>
</evidence>
<sequence length="397" mass="45252">MTTWAAIYALIEPEVQHYLTAPRPGARLTDFIRECEGRQGKRDKRDDRGRVRRGDDDRYRGSKRDQTEKRDRHRDESRHRNDDRDRSRHRKDSPCPDKERGHSSSRRDDDRRGDRRDNSRRCDRDRNRDDRRDDYKERDKQVHWEKKCAAIEREEDSELDGYFSDDWLQSQAAYYTVMRKATPPATSAKFTCSAWFHRKQKLGNIVERDEEETYFSTTWTASLAALALSGAPALTLGVPAADGISATSALATSHFSTVNVAVDFALTPEVAAVASGSETLEATKGKSSSATIYANLMTNDDAEPSPILADVDREPRTVPYQTHVQLPEAVTKDGVHIYGADKNFSREAERLVHHIAGKKNLFLAFLVTSRPQRPTPTLTANVRTILPWTTFSRASRR</sequence>
<organism evidence="2 3">
    <name type="scientific">Fusarium falciforme</name>
    <dbReference type="NCBI Taxonomy" id="195108"/>
    <lineage>
        <taxon>Eukaryota</taxon>
        <taxon>Fungi</taxon>
        <taxon>Dikarya</taxon>
        <taxon>Ascomycota</taxon>
        <taxon>Pezizomycotina</taxon>
        <taxon>Sordariomycetes</taxon>
        <taxon>Hypocreomycetidae</taxon>
        <taxon>Hypocreales</taxon>
        <taxon>Nectriaceae</taxon>
        <taxon>Fusarium</taxon>
        <taxon>Fusarium solani species complex</taxon>
    </lineage>
</organism>
<protein>
    <submittedName>
        <fullName evidence="2">Uncharacterized protein</fullName>
    </submittedName>
</protein>
<comment type="caution">
    <text evidence="2">The sequence shown here is derived from an EMBL/GenBank/DDBJ whole genome shotgun (WGS) entry which is preliminary data.</text>
</comment>
<proteinExistence type="predicted"/>